<keyword evidence="1" id="KW-0812">Transmembrane</keyword>
<dbReference type="Pfam" id="PF01882">
    <property type="entry name" value="DUF58"/>
    <property type="match status" value="1"/>
</dbReference>
<dbReference type="OrthoDB" id="9776116at2"/>
<dbReference type="RefSeq" id="WP_085806531.1">
    <property type="nucleotide sequence ID" value="NZ_FWFX01000009.1"/>
</dbReference>
<gene>
    <name evidence="3" type="ORF">ROA7450_02914</name>
</gene>
<dbReference type="PANTHER" id="PTHR33608">
    <property type="entry name" value="BLL2464 PROTEIN"/>
    <property type="match status" value="1"/>
</dbReference>
<proteinExistence type="predicted"/>
<evidence type="ECO:0000313" key="4">
    <source>
        <dbReference type="Proteomes" id="UP000193061"/>
    </source>
</evidence>
<evidence type="ECO:0000256" key="1">
    <source>
        <dbReference type="SAM" id="Phobius"/>
    </source>
</evidence>
<dbReference type="SUPFAM" id="SSF53300">
    <property type="entry name" value="vWA-like"/>
    <property type="match status" value="1"/>
</dbReference>
<dbReference type="Gene3D" id="3.40.50.410">
    <property type="entry name" value="von Willebrand factor, type A domain"/>
    <property type="match status" value="1"/>
</dbReference>
<dbReference type="EMBL" id="FWFX01000009">
    <property type="protein sequence ID" value="SLN56292.1"/>
    <property type="molecule type" value="Genomic_DNA"/>
</dbReference>
<dbReference type="AlphaFoldDB" id="A0A1X6ZN87"/>
<name>A0A1X6ZN87_9RHOB</name>
<reference evidence="3 4" key="1">
    <citation type="submission" date="2017-03" db="EMBL/GenBank/DDBJ databases">
        <authorList>
            <person name="Afonso C.L."/>
            <person name="Miller P.J."/>
            <person name="Scott M.A."/>
            <person name="Spackman E."/>
            <person name="Goraichik I."/>
            <person name="Dimitrov K.M."/>
            <person name="Suarez D.L."/>
            <person name="Swayne D.E."/>
        </authorList>
    </citation>
    <scope>NUCLEOTIDE SEQUENCE [LARGE SCALE GENOMIC DNA]</scope>
    <source>
        <strain evidence="3 4">CECT 7450</strain>
    </source>
</reference>
<keyword evidence="1" id="KW-0472">Membrane</keyword>
<evidence type="ECO:0000259" key="2">
    <source>
        <dbReference type="Pfam" id="PF01882"/>
    </source>
</evidence>
<feature type="transmembrane region" description="Helical" evidence="1">
    <location>
        <begin position="30"/>
        <end position="49"/>
    </location>
</feature>
<organism evidence="3 4">
    <name type="scientific">Roseovarius albus</name>
    <dbReference type="NCBI Taxonomy" id="1247867"/>
    <lineage>
        <taxon>Bacteria</taxon>
        <taxon>Pseudomonadati</taxon>
        <taxon>Pseudomonadota</taxon>
        <taxon>Alphaproteobacteria</taxon>
        <taxon>Rhodobacterales</taxon>
        <taxon>Roseobacteraceae</taxon>
        <taxon>Roseovarius</taxon>
    </lineage>
</organism>
<dbReference type="Proteomes" id="UP000193061">
    <property type="component" value="Unassembled WGS sequence"/>
</dbReference>
<dbReference type="InterPro" id="IPR036465">
    <property type="entry name" value="vWFA_dom_sf"/>
</dbReference>
<feature type="domain" description="DUF58" evidence="2">
    <location>
        <begin position="199"/>
        <end position="376"/>
    </location>
</feature>
<accession>A0A1X6ZN87</accession>
<evidence type="ECO:0000313" key="3">
    <source>
        <dbReference type="EMBL" id="SLN56292.1"/>
    </source>
</evidence>
<keyword evidence="4" id="KW-1185">Reference proteome</keyword>
<sequence>MRPSRRLLILVLALAALTFGLGLSVENRALWVAVIWGAMVLACLVDLLLSHSARNFSVSVDMVSSGFAGRKAMLDLNIGSTKGRLPPLLTLRLSHGPLLAPQPETSEAISETKQREVKLHWPIDLLKRGQGAVTQLSACYASRLGLFEVLPRWPLNLPVDIVPDISPVTSGEIMTQMLPLLDGMKDMSVRGQGSEFHQLREFQAGMDPRSIDWKRSARLREMVARETRAERNHQIIIAVDSGHLMAERVGKLSKLDTAINAALALTWAGGLGGDNVGFYSFDAKPGQFLPPRPGRRAFGQIQAHSAALEQSSVETNHTLGLTQMNQKLSQRSLVVVFSDFVDTVTAELLIENLAVIRRQHLVLYVALRDPALKRLSQPEQAGMNAVAQAVSAQQLLRERDEVIDRLRRLGILCLDTEVAGVTPALISRYMDIKAQGMI</sequence>
<keyword evidence="1" id="KW-1133">Transmembrane helix</keyword>
<dbReference type="InterPro" id="IPR002881">
    <property type="entry name" value="DUF58"/>
</dbReference>
<dbReference type="PANTHER" id="PTHR33608:SF3">
    <property type="entry name" value="SLR2013 PROTEIN"/>
    <property type="match status" value="1"/>
</dbReference>
<protein>
    <recommendedName>
        <fullName evidence="2">DUF58 domain-containing protein</fullName>
    </recommendedName>
</protein>